<keyword evidence="2" id="KW-1185">Reference proteome</keyword>
<protein>
    <recommendedName>
        <fullName evidence="3">RHS repeat-associated core domain-containing protein</fullName>
    </recommendedName>
</protein>
<dbReference type="EMBL" id="JBHRSL010000010">
    <property type="protein sequence ID" value="MFC3053156.1"/>
    <property type="molecule type" value="Genomic_DNA"/>
</dbReference>
<evidence type="ECO:0000313" key="2">
    <source>
        <dbReference type="Proteomes" id="UP001595444"/>
    </source>
</evidence>
<evidence type="ECO:0008006" key="3">
    <source>
        <dbReference type="Google" id="ProtNLM"/>
    </source>
</evidence>
<accession>A0ABV7D8I9</accession>
<name>A0ABV7D8I9_9PROT</name>
<evidence type="ECO:0000313" key="1">
    <source>
        <dbReference type="EMBL" id="MFC3053156.1"/>
    </source>
</evidence>
<reference evidence="2" key="1">
    <citation type="journal article" date="2019" name="Int. J. Syst. Evol. Microbiol.">
        <title>The Global Catalogue of Microorganisms (GCM) 10K type strain sequencing project: providing services to taxonomists for standard genome sequencing and annotation.</title>
        <authorList>
            <consortium name="The Broad Institute Genomics Platform"/>
            <consortium name="The Broad Institute Genome Sequencing Center for Infectious Disease"/>
            <person name="Wu L."/>
            <person name="Ma J."/>
        </authorList>
    </citation>
    <scope>NUCLEOTIDE SEQUENCE [LARGE SCALE GENOMIC DNA]</scope>
    <source>
        <strain evidence="2">KCTC 62164</strain>
    </source>
</reference>
<dbReference type="Proteomes" id="UP001595444">
    <property type="component" value="Unassembled WGS sequence"/>
</dbReference>
<organism evidence="1 2">
    <name type="scientific">Kordiimonas pumila</name>
    <dbReference type="NCBI Taxonomy" id="2161677"/>
    <lineage>
        <taxon>Bacteria</taxon>
        <taxon>Pseudomonadati</taxon>
        <taxon>Pseudomonadota</taxon>
        <taxon>Alphaproteobacteria</taxon>
        <taxon>Kordiimonadales</taxon>
        <taxon>Kordiimonadaceae</taxon>
        <taxon>Kordiimonas</taxon>
    </lineage>
</organism>
<gene>
    <name evidence="1" type="ORF">ACFOKA_14675</name>
</gene>
<dbReference type="RefSeq" id="WP_380083250.1">
    <property type="nucleotide sequence ID" value="NZ_JBHRSL010000010.1"/>
</dbReference>
<proteinExistence type="predicted"/>
<sequence length="56" mass="6275">MNGQVIDERLIYLDHVNNKESYYHRNHQGSIIALAQSTDGVSEGPYTYDAYGPDTG</sequence>
<comment type="caution">
    <text evidence="1">The sequence shown here is derived from an EMBL/GenBank/DDBJ whole genome shotgun (WGS) entry which is preliminary data.</text>
</comment>